<protein>
    <submittedName>
        <fullName evidence="4">DNA polymerase III epsilon subunit</fullName>
    </submittedName>
</protein>
<feature type="domain" description="BRCT" evidence="3">
    <location>
        <begin position="397"/>
        <end position="488"/>
    </location>
</feature>
<feature type="compositionally biased region" description="Basic and acidic residues" evidence="2">
    <location>
        <begin position="361"/>
        <end position="372"/>
    </location>
</feature>
<dbReference type="SUPFAM" id="SSF53098">
    <property type="entry name" value="Ribonuclease H-like"/>
    <property type="match status" value="1"/>
</dbReference>
<dbReference type="InterPro" id="IPR036420">
    <property type="entry name" value="BRCT_dom_sf"/>
</dbReference>
<dbReference type="PANTHER" id="PTHR30231">
    <property type="entry name" value="DNA POLYMERASE III SUBUNIT EPSILON"/>
    <property type="match status" value="1"/>
</dbReference>
<dbReference type="AlphaFoldDB" id="A0A160PUX8"/>
<dbReference type="PANTHER" id="PTHR30231:SF42">
    <property type="entry name" value="EXONUCLEASE"/>
    <property type="match status" value="1"/>
</dbReference>
<dbReference type="Gene3D" id="3.30.420.10">
    <property type="entry name" value="Ribonuclease H-like superfamily/Ribonuclease H"/>
    <property type="match status" value="1"/>
</dbReference>
<reference evidence="4 5" key="1">
    <citation type="submission" date="2016-02" db="EMBL/GenBank/DDBJ databases">
        <title>Corynebacterium glutamicum N24 whole genome sequencing project.</title>
        <authorList>
            <person name="Matsutani M."/>
            <person name="Nangtapong N."/>
            <person name="Yakushi T."/>
            <person name="Matsushita K."/>
        </authorList>
    </citation>
    <scope>NUCLEOTIDE SEQUENCE [LARGE SCALE GENOMIC DNA]</scope>
    <source>
        <strain evidence="4 5">N24</strain>
    </source>
</reference>
<evidence type="ECO:0000313" key="5">
    <source>
        <dbReference type="Proteomes" id="UP000218244"/>
    </source>
</evidence>
<keyword evidence="1" id="KW-0540">Nuclease</keyword>
<evidence type="ECO:0000256" key="1">
    <source>
        <dbReference type="ARBA" id="ARBA00022839"/>
    </source>
</evidence>
<dbReference type="GO" id="GO:0003676">
    <property type="term" value="F:nucleic acid binding"/>
    <property type="evidence" value="ECO:0007669"/>
    <property type="project" value="InterPro"/>
</dbReference>
<keyword evidence="1" id="KW-0378">Hydrolase</keyword>
<dbReference type="GO" id="GO:0008408">
    <property type="term" value="F:3'-5' exonuclease activity"/>
    <property type="evidence" value="ECO:0007669"/>
    <property type="project" value="TreeGrafter"/>
</dbReference>
<name>A0A160PUX8_9CORY</name>
<dbReference type="SUPFAM" id="SSF52113">
    <property type="entry name" value="BRCT domain"/>
    <property type="match status" value="1"/>
</dbReference>
<dbReference type="Pfam" id="PF00929">
    <property type="entry name" value="RNase_T"/>
    <property type="match status" value="1"/>
</dbReference>
<feature type="region of interest" description="Disordered" evidence="2">
    <location>
        <begin position="348"/>
        <end position="399"/>
    </location>
</feature>
<proteinExistence type="predicted"/>
<dbReference type="Proteomes" id="UP000218244">
    <property type="component" value="Chromosome"/>
</dbReference>
<dbReference type="InterPro" id="IPR001357">
    <property type="entry name" value="BRCT_dom"/>
</dbReference>
<dbReference type="Gene3D" id="3.40.50.10190">
    <property type="entry name" value="BRCT domain"/>
    <property type="match status" value="1"/>
</dbReference>
<dbReference type="CDD" id="cd06130">
    <property type="entry name" value="DNA_pol_III_epsilon_like"/>
    <property type="match status" value="1"/>
</dbReference>
<sequence>MSTPPSRVESIDSDRKDLPVIAAHGASLTVDDSSLIITYSPLLAALSQSGTQMETVDISAVSGVSVQDPTAYTQGSLTLEGVGKSISFSPNSAKDLAALVDDINAILKGEKPKNIGANTSDSSDAPAATAVAGLDFVGFDVETANDDWGSICQIGLVKYKDGLEETSVSWLCSPPESLNFFNEINIGIHGITPEMVADQPRFADLVPQMVDFVGDLPLVAHNAQFDFTALSRACAASGIDVPEMIYGCSLTLARNEKLQVENHKLPTVASHLGFELKNHHDATEDARACAAIAIALARRHSFEGSFVDFVHSRGFTMGTVDNARVYPVLKDRSGANVALQRRNFGLDAGKKPEVEQPAVDHAWESPKAEPKKQSGRRAPWDKVATPDVIPDPNPDADPSSLLYGHNVTLTGDFEPYEKGALWQRIADQGATIGKNVTKKTTILVAGPWATITSKQKRAEELKEKGQDIQIWDEKQLFTALGLDEQPPF</sequence>
<dbReference type="KEGG" id="csur:N24_2188"/>
<dbReference type="GO" id="GO:0005829">
    <property type="term" value="C:cytosol"/>
    <property type="evidence" value="ECO:0007669"/>
    <property type="project" value="TreeGrafter"/>
</dbReference>
<evidence type="ECO:0000259" key="3">
    <source>
        <dbReference type="PROSITE" id="PS50172"/>
    </source>
</evidence>
<dbReference type="CDD" id="cd17748">
    <property type="entry name" value="BRCT_DNA_ligase_like"/>
    <property type="match status" value="1"/>
</dbReference>
<gene>
    <name evidence="4" type="primary">polC</name>
    <name evidence="4" type="ORF">N24_2188</name>
</gene>
<dbReference type="EMBL" id="AP017369">
    <property type="protein sequence ID" value="BAU96450.1"/>
    <property type="molecule type" value="Genomic_DNA"/>
</dbReference>
<evidence type="ECO:0000313" key="4">
    <source>
        <dbReference type="EMBL" id="BAU96450.1"/>
    </source>
</evidence>
<dbReference type="SMART" id="SM00479">
    <property type="entry name" value="EXOIII"/>
    <property type="match status" value="1"/>
</dbReference>
<keyword evidence="5" id="KW-1185">Reference proteome</keyword>
<dbReference type="FunFam" id="3.30.420.10:FF:000045">
    <property type="entry name" value="3'-5' exonuclease DinG"/>
    <property type="match status" value="1"/>
</dbReference>
<dbReference type="InterPro" id="IPR013520">
    <property type="entry name" value="Ribonucl_H"/>
</dbReference>
<dbReference type="InterPro" id="IPR012337">
    <property type="entry name" value="RNaseH-like_sf"/>
</dbReference>
<keyword evidence="1" id="KW-0269">Exonuclease</keyword>
<accession>A0A160PUX8</accession>
<dbReference type="PROSITE" id="PS50172">
    <property type="entry name" value="BRCT"/>
    <property type="match status" value="1"/>
</dbReference>
<evidence type="ECO:0000256" key="2">
    <source>
        <dbReference type="SAM" id="MobiDB-lite"/>
    </source>
</evidence>
<dbReference type="InterPro" id="IPR036397">
    <property type="entry name" value="RNaseH_sf"/>
</dbReference>
<organism evidence="4 5">
    <name type="scientific">Corynebacterium suranareeae</name>
    <dbReference type="NCBI Taxonomy" id="2506452"/>
    <lineage>
        <taxon>Bacteria</taxon>
        <taxon>Bacillati</taxon>
        <taxon>Actinomycetota</taxon>
        <taxon>Actinomycetes</taxon>
        <taxon>Mycobacteriales</taxon>
        <taxon>Corynebacteriaceae</taxon>
        <taxon>Corynebacterium</taxon>
    </lineage>
</organism>